<keyword evidence="1" id="KW-0408">Iron</keyword>
<dbReference type="Gene3D" id="2.30.30.90">
    <property type="match status" value="1"/>
</dbReference>
<feature type="domain" description="Ferrous iron transporter FeoA-like" evidence="2">
    <location>
        <begin position="2"/>
        <end position="71"/>
    </location>
</feature>
<reference evidence="3 4" key="1">
    <citation type="submission" date="2021-06" db="EMBL/GenBank/DDBJ databases">
        <title>Bacillus sp. RD4P76, an endophyte from a halophyte.</title>
        <authorList>
            <person name="Sun J.-Q."/>
        </authorList>
    </citation>
    <scope>NUCLEOTIDE SEQUENCE [LARGE SCALE GENOMIC DNA]</scope>
    <source>
        <strain evidence="3 4">JCM 17098</strain>
    </source>
</reference>
<dbReference type="InterPro" id="IPR007167">
    <property type="entry name" value="Fe-transptr_FeoA-like"/>
</dbReference>
<dbReference type="InterPro" id="IPR008988">
    <property type="entry name" value="Transcriptional_repressor_C"/>
</dbReference>
<evidence type="ECO:0000313" key="3">
    <source>
        <dbReference type="EMBL" id="MBU9721231.1"/>
    </source>
</evidence>
<comment type="caution">
    <text evidence="3">The sequence shown here is derived from an EMBL/GenBank/DDBJ whole genome shotgun (WGS) entry which is preliminary data.</text>
</comment>
<name>A0ABS6JT30_9BACI</name>
<evidence type="ECO:0000256" key="1">
    <source>
        <dbReference type="ARBA" id="ARBA00023004"/>
    </source>
</evidence>
<dbReference type="SUPFAM" id="SSF50037">
    <property type="entry name" value="C-terminal domain of transcriptional repressors"/>
    <property type="match status" value="1"/>
</dbReference>
<accession>A0ABS6JT30</accession>
<organism evidence="3 4">
    <name type="scientific">Evansella alkalicola</name>
    <dbReference type="NCBI Taxonomy" id="745819"/>
    <lineage>
        <taxon>Bacteria</taxon>
        <taxon>Bacillati</taxon>
        <taxon>Bacillota</taxon>
        <taxon>Bacilli</taxon>
        <taxon>Bacillales</taxon>
        <taxon>Bacillaceae</taxon>
        <taxon>Evansella</taxon>
    </lineage>
</organism>
<dbReference type="Pfam" id="PF04023">
    <property type="entry name" value="FeoA"/>
    <property type="match status" value="1"/>
</dbReference>
<dbReference type="RefSeq" id="WP_088073417.1">
    <property type="nucleotide sequence ID" value="NZ_JAHQCR010000032.1"/>
</dbReference>
<gene>
    <name evidence="3" type="ORF">KS407_07185</name>
</gene>
<dbReference type="EMBL" id="JAHQCR010000032">
    <property type="protein sequence ID" value="MBU9721231.1"/>
    <property type="molecule type" value="Genomic_DNA"/>
</dbReference>
<dbReference type="Proteomes" id="UP000790580">
    <property type="component" value="Unassembled WGS sequence"/>
</dbReference>
<keyword evidence="4" id="KW-1185">Reference proteome</keyword>
<protein>
    <submittedName>
        <fullName evidence="3">Ferrous iron transport protein A</fullName>
    </submittedName>
</protein>
<evidence type="ECO:0000259" key="2">
    <source>
        <dbReference type="SMART" id="SM00899"/>
    </source>
</evidence>
<dbReference type="SMART" id="SM00899">
    <property type="entry name" value="FeoA"/>
    <property type="match status" value="1"/>
</dbReference>
<sequence>MKSLYDLKKCETCAVIQIPECPALHSLGVHKGCKLSYVMKSPWKGPLVVATNGSRELAIDYVLAKQIMVEEVRTNEMP</sequence>
<evidence type="ECO:0000313" key="4">
    <source>
        <dbReference type="Proteomes" id="UP000790580"/>
    </source>
</evidence>
<proteinExistence type="predicted"/>
<dbReference type="InterPro" id="IPR038157">
    <property type="entry name" value="FeoA_core_dom"/>
</dbReference>